<sequence>MHNDLIGDFEEYPTAQELWKALKVQYGRTSATSLRGLTMKFDSYKMRSKHTMKQHLRAMSTMICELKTVGNNLIDEQQVQAVICSLPSSWETISQNMTHDENIKSFDDVARHLEIEAEHLEAAKPNGSIYMAETNSRRASRPKRKSPDYTLGQVQPSGPAPKKAKTTKRTTKGKRGGKKDKSKLTCYNCGKKGHFPRECTESKKVTTNPISRCVFVTSHVMIAHSTPVWTVDSATTDHVAQDRVGFVEFCWIAIGSRNITVRNEASVEVLGIGTYKLDLRVFLLTSSDDVSNNSVVWHARLGHIGQERMARLAREGLIGNLAKVTLPTCEHCLIGKSKRKPFGKATRASFPLQLIHSDICGPMNVRPRHGGSYFITFIDDFTRNSHVYLISHKSEALDCFRRYVSLVKNQLDKSIKALRTDRGREYLSKQFKELCDKKGIMRQLMMPRTPQQNGVAKRRNRTLLEMVRSIMAQANLPISYWGDAILTAAYILNRVPSKSVPSTPYELWIGKKPNLSNLRPWGSAGFVHDTFHKYGKLGPRGKKCIFIKYSEHSKGYVLIGEQPDGSVTEMESRDVDFIENEFPSRGEVDKDLTLYEMMDPNEGAPSSLVENQEEILETPRDSGSDLQPSGSAPLEEDSQQP</sequence>
<dbReference type="EMBL" id="OIVN01001187">
    <property type="protein sequence ID" value="SPC90896.1"/>
    <property type="molecule type" value="Genomic_DNA"/>
</dbReference>
<protein>
    <recommendedName>
        <fullName evidence="6">Integrase catalytic domain-containing protein</fullName>
    </recommendedName>
</protein>
<keyword evidence="1" id="KW-0479">Metal-binding</keyword>
<dbReference type="GO" id="GO:0008270">
    <property type="term" value="F:zinc ion binding"/>
    <property type="evidence" value="ECO:0007669"/>
    <property type="project" value="UniProtKB-KW"/>
</dbReference>
<feature type="region of interest" description="Disordered" evidence="2">
    <location>
        <begin position="126"/>
        <end position="181"/>
    </location>
</feature>
<reference evidence="5" key="1">
    <citation type="submission" date="2018-02" db="EMBL/GenBank/DDBJ databases">
        <authorList>
            <person name="Cohen D.B."/>
            <person name="Kent A.D."/>
        </authorList>
    </citation>
    <scope>NUCLEOTIDE SEQUENCE</scope>
</reference>
<dbReference type="GO" id="GO:0015074">
    <property type="term" value="P:DNA integration"/>
    <property type="evidence" value="ECO:0007669"/>
    <property type="project" value="InterPro"/>
</dbReference>
<dbReference type="SUPFAM" id="SSF53098">
    <property type="entry name" value="Ribonuclease H-like"/>
    <property type="match status" value="1"/>
</dbReference>
<gene>
    <name evidence="5" type="ORF">FSB_LOCUS18778</name>
</gene>
<organism evidence="5">
    <name type="scientific">Fagus sylvatica</name>
    <name type="common">Beechnut</name>
    <dbReference type="NCBI Taxonomy" id="28930"/>
    <lineage>
        <taxon>Eukaryota</taxon>
        <taxon>Viridiplantae</taxon>
        <taxon>Streptophyta</taxon>
        <taxon>Embryophyta</taxon>
        <taxon>Tracheophyta</taxon>
        <taxon>Spermatophyta</taxon>
        <taxon>Magnoliopsida</taxon>
        <taxon>eudicotyledons</taxon>
        <taxon>Gunneridae</taxon>
        <taxon>Pentapetalae</taxon>
        <taxon>rosids</taxon>
        <taxon>fabids</taxon>
        <taxon>Fagales</taxon>
        <taxon>Fagaceae</taxon>
        <taxon>Fagus</taxon>
    </lineage>
</organism>
<evidence type="ECO:0000259" key="3">
    <source>
        <dbReference type="PROSITE" id="PS50158"/>
    </source>
</evidence>
<dbReference type="Pfam" id="PF14223">
    <property type="entry name" value="Retrotran_gag_2"/>
    <property type="match status" value="1"/>
</dbReference>
<name>A0A2N9FJB0_FAGSY</name>
<dbReference type="Pfam" id="PF13976">
    <property type="entry name" value="gag_pre-integrs"/>
    <property type="match status" value="1"/>
</dbReference>
<dbReference type="SMART" id="SM00343">
    <property type="entry name" value="ZnF_C2HC"/>
    <property type="match status" value="1"/>
</dbReference>
<dbReference type="InterPro" id="IPR025724">
    <property type="entry name" value="GAG-pre-integrase_dom"/>
</dbReference>
<dbReference type="Pfam" id="PF00098">
    <property type="entry name" value="zf-CCHC"/>
    <property type="match status" value="1"/>
</dbReference>
<keyword evidence="1" id="KW-0863">Zinc-finger</keyword>
<dbReference type="PANTHER" id="PTHR42648:SF27">
    <property type="entry name" value="RNA-DIRECTED DNA POLYMERASE"/>
    <property type="match status" value="1"/>
</dbReference>
<keyword evidence="1" id="KW-0862">Zinc</keyword>
<dbReference type="GO" id="GO:0003676">
    <property type="term" value="F:nucleic acid binding"/>
    <property type="evidence" value="ECO:0007669"/>
    <property type="project" value="InterPro"/>
</dbReference>
<dbReference type="Gene3D" id="3.30.420.10">
    <property type="entry name" value="Ribonuclease H-like superfamily/Ribonuclease H"/>
    <property type="match status" value="1"/>
</dbReference>
<evidence type="ECO:0000259" key="4">
    <source>
        <dbReference type="PROSITE" id="PS50994"/>
    </source>
</evidence>
<dbReference type="InterPro" id="IPR036397">
    <property type="entry name" value="RNaseH_sf"/>
</dbReference>
<dbReference type="SUPFAM" id="SSF57756">
    <property type="entry name" value="Retrovirus zinc finger-like domains"/>
    <property type="match status" value="1"/>
</dbReference>
<dbReference type="Pfam" id="PF00665">
    <property type="entry name" value="rve"/>
    <property type="match status" value="1"/>
</dbReference>
<evidence type="ECO:0008006" key="6">
    <source>
        <dbReference type="Google" id="ProtNLM"/>
    </source>
</evidence>
<accession>A0A2N9FJB0</accession>
<dbReference type="PROSITE" id="PS50994">
    <property type="entry name" value="INTEGRASE"/>
    <property type="match status" value="1"/>
</dbReference>
<dbReference type="InterPro" id="IPR012337">
    <property type="entry name" value="RNaseH-like_sf"/>
</dbReference>
<evidence type="ECO:0000313" key="5">
    <source>
        <dbReference type="EMBL" id="SPC90896.1"/>
    </source>
</evidence>
<dbReference type="PANTHER" id="PTHR42648">
    <property type="entry name" value="TRANSPOSASE, PUTATIVE-RELATED"/>
    <property type="match status" value="1"/>
</dbReference>
<dbReference type="InterPro" id="IPR036875">
    <property type="entry name" value="Znf_CCHC_sf"/>
</dbReference>
<evidence type="ECO:0000256" key="1">
    <source>
        <dbReference type="PROSITE-ProRule" id="PRU00047"/>
    </source>
</evidence>
<dbReference type="InterPro" id="IPR001878">
    <property type="entry name" value="Znf_CCHC"/>
</dbReference>
<dbReference type="AlphaFoldDB" id="A0A2N9FJB0"/>
<dbReference type="PROSITE" id="PS50158">
    <property type="entry name" value="ZF_CCHC"/>
    <property type="match status" value="1"/>
</dbReference>
<dbReference type="InterPro" id="IPR039537">
    <property type="entry name" value="Retrotran_Ty1/copia-like"/>
</dbReference>
<feature type="domain" description="Integrase catalytic" evidence="4">
    <location>
        <begin position="347"/>
        <end position="512"/>
    </location>
</feature>
<dbReference type="InterPro" id="IPR057670">
    <property type="entry name" value="SH3_retrovirus"/>
</dbReference>
<proteinExistence type="predicted"/>
<dbReference type="InterPro" id="IPR001584">
    <property type="entry name" value="Integrase_cat-core"/>
</dbReference>
<evidence type="ECO:0000256" key="2">
    <source>
        <dbReference type="SAM" id="MobiDB-lite"/>
    </source>
</evidence>
<feature type="region of interest" description="Disordered" evidence="2">
    <location>
        <begin position="598"/>
        <end position="641"/>
    </location>
</feature>
<feature type="domain" description="CCHC-type" evidence="3">
    <location>
        <begin position="186"/>
        <end position="201"/>
    </location>
</feature>
<dbReference type="Pfam" id="PF25597">
    <property type="entry name" value="SH3_retrovirus"/>
    <property type="match status" value="1"/>
</dbReference>
<feature type="compositionally biased region" description="Basic residues" evidence="2">
    <location>
        <begin position="162"/>
        <end position="181"/>
    </location>
</feature>
<dbReference type="Gene3D" id="4.10.60.10">
    <property type="entry name" value="Zinc finger, CCHC-type"/>
    <property type="match status" value="1"/>
</dbReference>